<dbReference type="RefSeq" id="WP_021012096.1">
    <property type="nucleotide sequence ID" value="NC_022198.1"/>
</dbReference>
<dbReference type="InterPro" id="IPR005182">
    <property type="entry name" value="YdbS-like_PH"/>
</dbReference>
<keyword evidence="1" id="KW-1133">Transmembrane helix</keyword>
<keyword evidence="1" id="KW-0812">Transmembrane</keyword>
<accession>U3GZ73</accession>
<feature type="transmembrane region" description="Helical" evidence="1">
    <location>
        <begin position="35"/>
        <end position="53"/>
    </location>
</feature>
<gene>
    <name evidence="3" type="ORF">CARG_07945</name>
</gene>
<keyword evidence="4" id="KW-1185">Reference proteome</keyword>
<evidence type="ECO:0000313" key="3">
    <source>
        <dbReference type="EMBL" id="AGU15706.1"/>
    </source>
</evidence>
<evidence type="ECO:0000313" key="4">
    <source>
        <dbReference type="Proteomes" id="UP000016943"/>
    </source>
</evidence>
<evidence type="ECO:0000256" key="1">
    <source>
        <dbReference type="SAM" id="Phobius"/>
    </source>
</evidence>
<keyword evidence="1" id="KW-0472">Membrane</keyword>
<dbReference type="PANTHER" id="PTHR34473">
    <property type="entry name" value="UPF0699 TRANSMEMBRANE PROTEIN YDBS"/>
    <property type="match status" value="1"/>
</dbReference>
<reference evidence="3 4" key="1">
    <citation type="journal article" date="2013" name="Genome Announc.">
        <title>Whole-Genome Sequence of the Clinical Strain Corynebacterium argentoratense DSM 44202, Isolated from a Human Throat Specimen.</title>
        <authorList>
            <person name="Bomholt C."/>
            <person name="Glaub A."/>
            <person name="Gravermann K."/>
            <person name="Albersmeier A."/>
            <person name="Brinkrolf K."/>
            <person name="Ruckert C."/>
            <person name="Tauch A."/>
        </authorList>
    </citation>
    <scope>NUCLEOTIDE SEQUENCE [LARGE SCALE GENOMIC DNA]</scope>
    <source>
        <strain evidence="3">DSM 44202</strain>
    </source>
</reference>
<sequence length="171" mass="18695">MDNNDVAGPAVAFDAMGAVGQQLRPVSDSLIKARLLARMPVYVVAFVAAVAAAVLHSPWWWIAVALAGVNVGWQLWLIPHQVRCIGWAEGEDDLFISRGKLWHTTTIVPYGRIQYIDIDSGPIDSRYGLANVSLNTASTKSITKIPGLPAQEAEELRRRVSQKAKTRMSGM</sequence>
<name>U3GZ73_9CORY</name>
<dbReference type="AlphaFoldDB" id="U3GZ73"/>
<dbReference type="HOGENOM" id="CLU_104197_0_0_11"/>
<feature type="domain" description="YdbS-like PH" evidence="2">
    <location>
        <begin position="83"/>
        <end position="159"/>
    </location>
</feature>
<dbReference type="KEGG" id="caz:CARG_07945"/>
<dbReference type="EMBL" id="CP006365">
    <property type="protein sequence ID" value="AGU15706.1"/>
    <property type="molecule type" value="Genomic_DNA"/>
</dbReference>
<organism evidence="3 4">
    <name type="scientific">Corynebacterium argentoratense DSM 44202</name>
    <dbReference type="NCBI Taxonomy" id="1348662"/>
    <lineage>
        <taxon>Bacteria</taxon>
        <taxon>Bacillati</taxon>
        <taxon>Actinomycetota</taxon>
        <taxon>Actinomycetes</taxon>
        <taxon>Mycobacteriales</taxon>
        <taxon>Corynebacteriaceae</taxon>
        <taxon>Corynebacterium</taxon>
    </lineage>
</organism>
<dbReference type="Proteomes" id="UP000016943">
    <property type="component" value="Chromosome"/>
</dbReference>
<proteinExistence type="predicted"/>
<dbReference type="PANTHER" id="PTHR34473:SF3">
    <property type="entry name" value="TRANSMEMBRANE PROTEIN-RELATED"/>
    <property type="match status" value="1"/>
</dbReference>
<dbReference type="STRING" id="1348662.CARG_07945"/>
<dbReference type="Pfam" id="PF03703">
    <property type="entry name" value="bPH_2"/>
    <property type="match status" value="1"/>
</dbReference>
<dbReference type="GeneID" id="78250336"/>
<dbReference type="eggNOG" id="COG3402">
    <property type="taxonomic scope" value="Bacteria"/>
</dbReference>
<protein>
    <recommendedName>
        <fullName evidence="2">YdbS-like PH domain-containing protein</fullName>
    </recommendedName>
</protein>
<evidence type="ECO:0000259" key="2">
    <source>
        <dbReference type="Pfam" id="PF03703"/>
    </source>
</evidence>
<dbReference type="PATRIC" id="fig|1348662.3.peg.1571"/>